<accession>A0AAN8F2I3</accession>
<feature type="domain" description="AP-3 complex subunit delta Mu C-terminal" evidence="1">
    <location>
        <begin position="95"/>
        <end position="142"/>
    </location>
</feature>
<dbReference type="AlphaFoldDB" id="A0AAN8F2I3"/>
<feature type="non-terminal residue" evidence="2">
    <location>
        <position position="172"/>
    </location>
</feature>
<evidence type="ECO:0000313" key="2">
    <source>
        <dbReference type="EMBL" id="KAK5972261.1"/>
    </source>
</evidence>
<organism evidence="2 3">
    <name type="scientific">Trichostrongylus colubriformis</name>
    <name type="common">Black scour worm</name>
    <dbReference type="NCBI Taxonomy" id="6319"/>
    <lineage>
        <taxon>Eukaryota</taxon>
        <taxon>Metazoa</taxon>
        <taxon>Ecdysozoa</taxon>
        <taxon>Nematoda</taxon>
        <taxon>Chromadorea</taxon>
        <taxon>Rhabditida</taxon>
        <taxon>Rhabditina</taxon>
        <taxon>Rhabditomorpha</taxon>
        <taxon>Strongyloidea</taxon>
        <taxon>Trichostrongylidae</taxon>
        <taxon>Trichostrongylus</taxon>
    </lineage>
</organism>
<reference evidence="2 3" key="1">
    <citation type="submission" date="2019-10" db="EMBL/GenBank/DDBJ databases">
        <title>Assembly and Annotation for the nematode Trichostrongylus colubriformis.</title>
        <authorList>
            <person name="Martin J."/>
        </authorList>
    </citation>
    <scope>NUCLEOTIDE SEQUENCE [LARGE SCALE GENOMIC DNA]</scope>
    <source>
        <strain evidence="2">G859</strain>
        <tissue evidence="2">Whole worm</tissue>
    </source>
</reference>
<dbReference type="Proteomes" id="UP001331761">
    <property type="component" value="Unassembled WGS sequence"/>
</dbReference>
<gene>
    <name evidence="2" type="ORF">GCK32_016780</name>
</gene>
<evidence type="ECO:0000259" key="1">
    <source>
        <dbReference type="Pfam" id="PF26171"/>
    </source>
</evidence>
<protein>
    <recommendedName>
        <fullName evidence="1">AP-3 complex subunit delta Mu C-terminal domain-containing protein</fullName>
    </recommendedName>
</protein>
<keyword evidence="3" id="KW-1185">Reference proteome</keyword>
<proteinExistence type="predicted"/>
<dbReference type="InterPro" id="IPR058898">
    <property type="entry name" value="Mu_AP3"/>
</dbReference>
<evidence type="ECO:0000313" key="3">
    <source>
        <dbReference type="Proteomes" id="UP001331761"/>
    </source>
</evidence>
<sequence length="172" mass="18751">MRLELAVVGSRQLKKIEANIVDTLNARMVRSEPGFVIPTPLSPGEATELQLHLAVASKTVSQILRGTISYVAEENDGSVAGKLDFKLPLRSTDSLVASAIAKNEFSQLLTGGKVDYSASVQFVSECSFHDLLIKITSSGHLSGKSSVLRKCSVVSFCKRTYLPLERYNNDYL</sequence>
<dbReference type="Pfam" id="PF26171">
    <property type="entry name" value="Mu_AP3"/>
    <property type="match status" value="1"/>
</dbReference>
<comment type="caution">
    <text evidence="2">The sequence shown here is derived from an EMBL/GenBank/DDBJ whole genome shotgun (WGS) entry which is preliminary data.</text>
</comment>
<name>A0AAN8F2I3_TRICO</name>
<dbReference type="EMBL" id="WIXE01016829">
    <property type="protein sequence ID" value="KAK5972261.1"/>
    <property type="molecule type" value="Genomic_DNA"/>
</dbReference>